<protein>
    <submittedName>
        <fullName evidence="1">Uncharacterized protein</fullName>
    </submittedName>
</protein>
<sequence length="361" mass="41028">MKLRHFVNVVMRRYGKGRGSMYSVSRIKPDEQLFYPSTKEAQAAAPSNNEMETITRMPAPKLRLGSSISDDKRLDFLPFYERGIGCYSKILCIDDEGRTALYDTDAGVLHSVPGLNGPKGGNPVSFSIVDREPRDPGRADALYVMRRYPRCYDYFSFEALMYSDPANSRKGWRWHRLPPPPAHDAVVSSHALIDDPSRDPILIVSSTETSSGAVGTYSFNTYTNTWFEAGRWTLPFFGRAERVPELDNLWFGIANNWPYDFCATDLYSLDGVQAPSFVYSWGDLNLTDDWVMMDCSMVYLGGGRFCIARIFEFCTENDRRGMGAVISGLEVLRHGEPPKLLMVKHKSKFYRFIKDEIQCIL</sequence>
<evidence type="ECO:0000313" key="2">
    <source>
        <dbReference type="Proteomes" id="UP001231189"/>
    </source>
</evidence>
<organism evidence="1 2">
    <name type="scientific">Lolium multiflorum</name>
    <name type="common">Italian ryegrass</name>
    <name type="synonym">Lolium perenne subsp. multiflorum</name>
    <dbReference type="NCBI Taxonomy" id="4521"/>
    <lineage>
        <taxon>Eukaryota</taxon>
        <taxon>Viridiplantae</taxon>
        <taxon>Streptophyta</taxon>
        <taxon>Embryophyta</taxon>
        <taxon>Tracheophyta</taxon>
        <taxon>Spermatophyta</taxon>
        <taxon>Magnoliopsida</taxon>
        <taxon>Liliopsida</taxon>
        <taxon>Poales</taxon>
        <taxon>Poaceae</taxon>
        <taxon>BOP clade</taxon>
        <taxon>Pooideae</taxon>
        <taxon>Poodae</taxon>
        <taxon>Poeae</taxon>
        <taxon>Poeae Chloroplast Group 2 (Poeae type)</taxon>
        <taxon>Loliodinae</taxon>
        <taxon>Loliinae</taxon>
        <taxon>Lolium</taxon>
    </lineage>
</organism>
<proteinExistence type="predicted"/>
<dbReference type="Proteomes" id="UP001231189">
    <property type="component" value="Unassembled WGS sequence"/>
</dbReference>
<gene>
    <name evidence="1" type="ORF">QYE76_014185</name>
</gene>
<evidence type="ECO:0000313" key="1">
    <source>
        <dbReference type="EMBL" id="KAK1697488.1"/>
    </source>
</evidence>
<dbReference type="PANTHER" id="PTHR33085:SF145">
    <property type="entry name" value="OS05G0302200 PROTEIN"/>
    <property type="match status" value="1"/>
</dbReference>
<dbReference type="InterPro" id="IPR012871">
    <property type="entry name" value="DUF1668_ORYSA"/>
</dbReference>
<dbReference type="EMBL" id="JAUUTY010000001">
    <property type="protein sequence ID" value="KAK1697488.1"/>
    <property type="molecule type" value="Genomic_DNA"/>
</dbReference>
<reference evidence="1" key="1">
    <citation type="submission" date="2023-07" db="EMBL/GenBank/DDBJ databases">
        <title>A chromosome-level genome assembly of Lolium multiflorum.</title>
        <authorList>
            <person name="Chen Y."/>
            <person name="Copetti D."/>
            <person name="Kolliker R."/>
            <person name="Studer B."/>
        </authorList>
    </citation>
    <scope>NUCLEOTIDE SEQUENCE</scope>
    <source>
        <strain evidence="1">02402/16</strain>
        <tissue evidence="1">Leaf</tissue>
    </source>
</reference>
<accession>A0AAD8X589</accession>
<dbReference type="AlphaFoldDB" id="A0AAD8X589"/>
<keyword evidence="2" id="KW-1185">Reference proteome</keyword>
<name>A0AAD8X589_LOLMU</name>
<comment type="caution">
    <text evidence="1">The sequence shown here is derived from an EMBL/GenBank/DDBJ whole genome shotgun (WGS) entry which is preliminary data.</text>
</comment>
<dbReference type="Pfam" id="PF07893">
    <property type="entry name" value="DUF1668"/>
    <property type="match status" value="1"/>
</dbReference>
<dbReference type="PANTHER" id="PTHR33085">
    <property type="entry name" value="OS12G0113100 PROTEIN-RELATED"/>
    <property type="match status" value="1"/>
</dbReference>